<reference evidence="2" key="2">
    <citation type="submission" date="2013-10" db="EMBL/GenBank/DDBJ databases">
        <authorList>
            <person name="Aslett M."/>
        </authorList>
    </citation>
    <scope>NUCLEOTIDE SEQUENCE [LARGE SCALE GENOMIC DNA]</scope>
    <source>
        <strain evidence="2">Houghton</strain>
    </source>
</reference>
<proteinExistence type="predicted"/>
<dbReference type="EMBL" id="HG713439">
    <property type="protein sequence ID" value="CDJ53905.1"/>
    <property type="molecule type" value="Genomic_DNA"/>
</dbReference>
<feature type="compositionally biased region" description="Basic residues" evidence="1">
    <location>
        <begin position="35"/>
        <end position="47"/>
    </location>
</feature>
<protein>
    <submittedName>
        <fullName evidence="2">Uncharacterized protein</fullName>
    </submittedName>
</protein>
<keyword evidence="3" id="KW-1185">Reference proteome</keyword>
<accession>U6M1I0</accession>
<evidence type="ECO:0000256" key="1">
    <source>
        <dbReference type="SAM" id="MobiDB-lite"/>
    </source>
</evidence>
<gene>
    <name evidence="2" type="ORF">EBH_0060300</name>
</gene>
<organism evidence="2 3">
    <name type="scientific">Eimeria brunetti</name>
    <dbReference type="NCBI Taxonomy" id="51314"/>
    <lineage>
        <taxon>Eukaryota</taxon>
        <taxon>Sar</taxon>
        <taxon>Alveolata</taxon>
        <taxon>Apicomplexa</taxon>
        <taxon>Conoidasida</taxon>
        <taxon>Coccidia</taxon>
        <taxon>Eucoccidiorida</taxon>
        <taxon>Eimeriorina</taxon>
        <taxon>Eimeriidae</taxon>
        <taxon>Eimeria</taxon>
    </lineage>
</organism>
<dbReference type="Proteomes" id="UP000030750">
    <property type="component" value="Unassembled WGS sequence"/>
</dbReference>
<evidence type="ECO:0000313" key="3">
    <source>
        <dbReference type="Proteomes" id="UP000030750"/>
    </source>
</evidence>
<evidence type="ECO:0000313" key="2">
    <source>
        <dbReference type="EMBL" id="CDJ53905.1"/>
    </source>
</evidence>
<dbReference type="OrthoDB" id="10502824at2759"/>
<dbReference type="VEuPathDB" id="ToxoDB:EBH_0060300"/>
<name>U6M1I0_9EIME</name>
<feature type="region of interest" description="Disordered" evidence="1">
    <location>
        <begin position="144"/>
        <end position="165"/>
    </location>
</feature>
<feature type="region of interest" description="Disordered" evidence="1">
    <location>
        <begin position="20"/>
        <end position="66"/>
    </location>
</feature>
<dbReference type="AlphaFoldDB" id="U6M1I0"/>
<reference evidence="2" key="1">
    <citation type="submission" date="2013-10" db="EMBL/GenBank/DDBJ databases">
        <title>Genomic analysis of the causative agents of coccidiosis in chickens.</title>
        <authorList>
            <person name="Reid A.J."/>
            <person name="Blake D."/>
            <person name="Billington K."/>
            <person name="Browne H."/>
            <person name="Dunn M."/>
            <person name="Hung S."/>
            <person name="Kawahara F."/>
            <person name="Miranda-Saavedra D."/>
            <person name="Mourier T."/>
            <person name="Nagra H."/>
            <person name="Otto T.D."/>
            <person name="Rawlings N."/>
            <person name="Sanchez A."/>
            <person name="Sanders M."/>
            <person name="Subramaniam C."/>
            <person name="Tay Y."/>
            <person name="Dear P."/>
            <person name="Doerig C."/>
            <person name="Gruber A."/>
            <person name="Parkinson J."/>
            <person name="Shirley M."/>
            <person name="Wan K.L."/>
            <person name="Berriman M."/>
            <person name="Tomley F."/>
            <person name="Pain A."/>
        </authorList>
    </citation>
    <scope>NUCLEOTIDE SEQUENCE [LARGE SCALE GENOMIC DNA]</scope>
    <source>
        <strain evidence="2">Houghton</strain>
    </source>
</reference>
<sequence>MGVLHGGPVQQLPRVPKQLLLQQQQQQQQQQLLQQHHHHHQQHRAGHRNADAADPRPQSRGPQTLDGYRIHYPAAADAATAAAAAAAVPMAAAEAEFLQQLQKANALISECTLTIRDAQDSRRRQAERVFEVQQLLQRVTAEEAEMQTLGSEQQQVGRKPIYGPA</sequence>
<feature type="compositionally biased region" description="Low complexity" evidence="1">
    <location>
        <begin position="20"/>
        <end position="34"/>
    </location>
</feature>